<sequence length="141" mass="15688">MDPPLSIESGRELVRLRVSSKAMSIAPPIFKAMLQLNIFEEGTALAAGGQATIPLPDDDLAAFKILLDIIHLRSRQVPRQVSLATMANIVLLIDKYQILETIELYVDLWAPQLKKSLPHSFTADLIPWLSIAWVLQMPVGF</sequence>
<comment type="caution">
    <text evidence="1">The sequence shown here is derived from an EMBL/GenBank/DDBJ whole genome shotgun (WGS) entry which is preliminary data.</text>
</comment>
<dbReference type="EMBL" id="JAAMPI010000698">
    <property type="protein sequence ID" value="KAF4629273.1"/>
    <property type="molecule type" value="Genomic_DNA"/>
</dbReference>
<proteinExistence type="predicted"/>
<dbReference type="Gene3D" id="3.30.710.10">
    <property type="entry name" value="Potassium Channel Kv1.1, Chain A"/>
    <property type="match status" value="1"/>
</dbReference>
<keyword evidence="2" id="KW-1185">Reference proteome</keyword>
<reference evidence="1 2" key="1">
    <citation type="submission" date="2020-03" db="EMBL/GenBank/DDBJ databases">
        <title>Draft Genome Sequence of Cudoniella acicularis.</title>
        <authorList>
            <person name="Buettner E."/>
            <person name="Kellner H."/>
        </authorList>
    </citation>
    <scope>NUCLEOTIDE SEQUENCE [LARGE SCALE GENOMIC DNA]</scope>
    <source>
        <strain evidence="1 2">DSM 108380</strain>
    </source>
</reference>
<evidence type="ECO:0000313" key="1">
    <source>
        <dbReference type="EMBL" id="KAF4629273.1"/>
    </source>
</evidence>
<dbReference type="InterPro" id="IPR011333">
    <property type="entry name" value="SKP1/BTB/POZ_sf"/>
</dbReference>
<organism evidence="1 2">
    <name type="scientific">Cudoniella acicularis</name>
    <dbReference type="NCBI Taxonomy" id="354080"/>
    <lineage>
        <taxon>Eukaryota</taxon>
        <taxon>Fungi</taxon>
        <taxon>Dikarya</taxon>
        <taxon>Ascomycota</taxon>
        <taxon>Pezizomycotina</taxon>
        <taxon>Leotiomycetes</taxon>
        <taxon>Helotiales</taxon>
        <taxon>Tricladiaceae</taxon>
        <taxon>Cudoniella</taxon>
    </lineage>
</organism>
<accession>A0A8H4RGQ5</accession>
<evidence type="ECO:0008006" key="3">
    <source>
        <dbReference type="Google" id="ProtNLM"/>
    </source>
</evidence>
<dbReference type="AlphaFoldDB" id="A0A8H4RGQ5"/>
<name>A0A8H4RGQ5_9HELO</name>
<protein>
    <recommendedName>
        <fullName evidence="3">BTB domain-containing protein</fullName>
    </recommendedName>
</protein>
<dbReference type="Proteomes" id="UP000566819">
    <property type="component" value="Unassembled WGS sequence"/>
</dbReference>
<dbReference type="OrthoDB" id="5326346at2759"/>
<evidence type="ECO:0000313" key="2">
    <source>
        <dbReference type="Proteomes" id="UP000566819"/>
    </source>
</evidence>
<gene>
    <name evidence="1" type="ORF">G7Y89_g8869</name>
</gene>